<dbReference type="HOGENOM" id="CLU_007383_1_7_11"/>
<dbReference type="Proteomes" id="UP000000771">
    <property type="component" value="Chromosome"/>
</dbReference>
<gene>
    <name evidence="3" type="ordered locus">Afer_1018</name>
</gene>
<feature type="domain" description="NAD-dependent epimerase/dehydratase" evidence="2">
    <location>
        <begin position="9"/>
        <end position="225"/>
    </location>
</feature>
<evidence type="ECO:0000256" key="1">
    <source>
        <dbReference type="ARBA" id="ARBA00007637"/>
    </source>
</evidence>
<evidence type="ECO:0000313" key="4">
    <source>
        <dbReference type="Proteomes" id="UP000000771"/>
    </source>
</evidence>
<sequence>MRQQAEWAIVTGGSGFIGTAVARALRARGVRVAIVDRNAPQHRELDVFVKGAIEHERTWLALATELAGEHVRALYHFAARTSVLQSVNDPHDVFVSNLVGYENALEFARTHEVASVLFASTNAVVGAGDSGTISERSPLAPLTPYGATKAAGEMLGSAYAASYGIHVASVRLTNVYGPGMWHKDSIVPRLLRHVVGLSEATIYGDGEQVRDFVYIGDVVDAFVRLEELGFVGAVSFGSGTSVSVNELVDLVGDVTGHELRLRHVPAKAGEMPGVSVDLSLARSLGLKADVELAEGLQFAWSDFQEDQGRVAG</sequence>
<dbReference type="STRING" id="525909.Afer_1018"/>
<dbReference type="InterPro" id="IPR036291">
    <property type="entry name" value="NAD(P)-bd_dom_sf"/>
</dbReference>
<dbReference type="eggNOG" id="COG0451">
    <property type="taxonomic scope" value="Bacteria"/>
</dbReference>
<dbReference type="PANTHER" id="PTHR43000">
    <property type="entry name" value="DTDP-D-GLUCOSE 4,6-DEHYDRATASE-RELATED"/>
    <property type="match status" value="1"/>
</dbReference>
<evidence type="ECO:0000259" key="2">
    <source>
        <dbReference type="Pfam" id="PF01370"/>
    </source>
</evidence>
<keyword evidence="4" id="KW-1185">Reference proteome</keyword>
<comment type="similarity">
    <text evidence="1">Belongs to the NAD(P)-dependent epimerase/dehydratase family.</text>
</comment>
<dbReference type="EMBL" id="CP001631">
    <property type="protein sequence ID" value="ACU53956.1"/>
    <property type="molecule type" value="Genomic_DNA"/>
</dbReference>
<proteinExistence type="inferred from homology"/>
<dbReference type="KEGG" id="afo:Afer_1018"/>
<organism evidence="3 4">
    <name type="scientific">Acidimicrobium ferrooxidans (strain DSM 10331 / JCM 15462 / NBRC 103882 / ICP)</name>
    <dbReference type="NCBI Taxonomy" id="525909"/>
    <lineage>
        <taxon>Bacteria</taxon>
        <taxon>Bacillati</taxon>
        <taxon>Actinomycetota</taxon>
        <taxon>Acidimicrobiia</taxon>
        <taxon>Acidimicrobiales</taxon>
        <taxon>Acidimicrobiaceae</taxon>
        <taxon>Acidimicrobium</taxon>
    </lineage>
</organism>
<evidence type="ECO:0000313" key="3">
    <source>
        <dbReference type="EMBL" id="ACU53956.1"/>
    </source>
</evidence>
<dbReference type="Pfam" id="PF01370">
    <property type="entry name" value="Epimerase"/>
    <property type="match status" value="1"/>
</dbReference>
<dbReference type="InterPro" id="IPR001509">
    <property type="entry name" value="Epimerase_deHydtase"/>
</dbReference>
<name>C7LYZ8_ACIFD</name>
<dbReference type="Gene3D" id="3.90.25.10">
    <property type="entry name" value="UDP-galactose 4-epimerase, domain 1"/>
    <property type="match status" value="1"/>
</dbReference>
<accession>C7LYZ8</accession>
<dbReference type="Gene3D" id="3.40.50.720">
    <property type="entry name" value="NAD(P)-binding Rossmann-like Domain"/>
    <property type="match status" value="1"/>
</dbReference>
<dbReference type="SUPFAM" id="SSF51735">
    <property type="entry name" value="NAD(P)-binding Rossmann-fold domains"/>
    <property type="match status" value="1"/>
</dbReference>
<dbReference type="RefSeq" id="WP_015798442.1">
    <property type="nucleotide sequence ID" value="NC_013124.1"/>
</dbReference>
<protein>
    <submittedName>
        <fullName evidence="3">NAD-dependent epimerase/dehydratase</fullName>
    </submittedName>
</protein>
<reference evidence="3 4" key="1">
    <citation type="journal article" date="2009" name="Stand. Genomic Sci.">
        <title>Complete genome sequence of Acidimicrobium ferrooxidans type strain (ICP).</title>
        <authorList>
            <person name="Clum A."/>
            <person name="Nolan M."/>
            <person name="Lang E."/>
            <person name="Glavina Del Rio T."/>
            <person name="Tice H."/>
            <person name="Copeland A."/>
            <person name="Cheng J.F."/>
            <person name="Lucas S."/>
            <person name="Chen F."/>
            <person name="Bruce D."/>
            <person name="Goodwin L."/>
            <person name="Pitluck S."/>
            <person name="Ivanova N."/>
            <person name="Mavrommatis K."/>
            <person name="Mikhailova N."/>
            <person name="Pati A."/>
            <person name="Chen A."/>
            <person name="Palaniappan K."/>
            <person name="Goker M."/>
            <person name="Spring S."/>
            <person name="Land M."/>
            <person name="Hauser L."/>
            <person name="Chang Y.J."/>
            <person name="Jeffries C.C."/>
            <person name="Chain P."/>
            <person name="Bristow J."/>
            <person name="Eisen J.A."/>
            <person name="Markowitz V."/>
            <person name="Hugenholtz P."/>
            <person name="Kyrpides N.C."/>
            <person name="Klenk H.P."/>
            <person name="Lapidus A."/>
        </authorList>
    </citation>
    <scope>NUCLEOTIDE SEQUENCE [LARGE SCALE GENOMIC DNA]</scope>
    <source>
        <strain evidence="4">DSM 10331 / JCM 15462 / NBRC 103882 / ICP</strain>
    </source>
</reference>
<dbReference type="AlphaFoldDB" id="C7LYZ8"/>